<keyword evidence="1" id="KW-0472">Membrane</keyword>
<dbReference type="InterPro" id="IPR021994">
    <property type="entry name" value="DUF3592"/>
</dbReference>
<evidence type="ECO:0000313" key="3">
    <source>
        <dbReference type="EMBL" id="MFC3152782.1"/>
    </source>
</evidence>
<organism evidence="3 4">
    <name type="scientific">Litoribrevibacter euphylliae</name>
    <dbReference type="NCBI Taxonomy" id="1834034"/>
    <lineage>
        <taxon>Bacteria</taxon>
        <taxon>Pseudomonadati</taxon>
        <taxon>Pseudomonadota</taxon>
        <taxon>Gammaproteobacteria</taxon>
        <taxon>Oceanospirillales</taxon>
        <taxon>Oceanospirillaceae</taxon>
        <taxon>Litoribrevibacter</taxon>
    </lineage>
</organism>
<protein>
    <submittedName>
        <fullName evidence="3">DUF3592 domain-containing protein</fullName>
    </submittedName>
</protein>
<accession>A0ABV7HM76</accession>
<feature type="domain" description="DUF3592" evidence="2">
    <location>
        <begin position="35"/>
        <end position="105"/>
    </location>
</feature>
<reference evidence="4" key="1">
    <citation type="journal article" date="2019" name="Int. J. Syst. Evol. Microbiol.">
        <title>The Global Catalogue of Microorganisms (GCM) 10K type strain sequencing project: providing services to taxonomists for standard genome sequencing and annotation.</title>
        <authorList>
            <consortium name="The Broad Institute Genomics Platform"/>
            <consortium name="The Broad Institute Genome Sequencing Center for Infectious Disease"/>
            <person name="Wu L."/>
            <person name="Ma J."/>
        </authorList>
    </citation>
    <scope>NUCLEOTIDE SEQUENCE [LARGE SCALE GENOMIC DNA]</scope>
    <source>
        <strain evidence="4">KCTC 52438</strain>
    </source>
</reference>
<keyword evidence="4" id="KW-1185">Reference proteome</keyword>
<evidence type="ECO:0000256" key="1">
    <source>
        <dbReference type="SAM" id="Phobius"/>
    </source>
</evidence>
<dbReference type="RefSeq" id="WP_386722707.1">
    <property type="nucleotide sequence ID" value="NZ_JBHRSZ010000007.1"/>
</dbReference>
<feature type="transmembrane region" description="Helical" evidence="1">
    <location>
        <begin position="112"/>
        <end position="133"/>
    </location>
</feature>
<comment type="caution">
    <text evidence="3">The sequence shown here is derived from an EMBL/GenBank/DDBJ whole genome shotgun (WGS) entry which is preliminary data.</text>
</comment>
<name>A0ABV7HM76_9GAMM</name>
<gene>
    <name evidence="3" type="ORF">ACFOEK_17220</name>
</gene>
<keyword evidence="1" id="KW-0812">Transmembrane</keyword>
<dbReference type="Proteomes" id="UP001595476">
    <property type="component" value="Unassembled WGS sequence"/>
</dbReference>
<evidence type="ECO:0000313" key="4">
    <source>
        <dbReference type="Proteomes" id="UP001595476"/>
    </source>
</evidence>
<feature type="transmembrane region" description="Helical" evidence="1">
    <location>
        <begin position="145"/>
        <end position="162"/>
    </location>
</feature>
<proteinExistence type="predicted"/>
<dbReference type="Pfam" id="PF12158">
    <property type="entry name" value="DUF3592"/>
    <property type="match status" value="1"/>
</dbReference>
<dbReference type="EMBL" id="JBHRSZ010000007">
    <property type="protein sequence ID" value="MFC3152782.1"/>
    <property type="molecule type" value="Genomic_DNA"/>
</dbReference>
<keyword evidence="1" id="KW-1133">Transmembrane helix</keyword>
<feature type="transmembrane region" description="Helical" evidence="1">
    <location>
        <begin position="6"/>
        <end position="21"/>
    </location>
</feature>
<sequence length="197" mass="22204">MGAIAFLLVGIFFVFLGRTFWKKHHEFLEKSIEIPGTVKELVLKTDRSRNSGSYSYYAPIVEYYQDKKTYRFTAEVDAQQHYLKIGDSTSVYIDPTTPKVAKLVSSNGERLLMLRIMMGLGGAGIILGIYLLTKNGFPVQQLMSPISWLFAGGIVMLCYKFVPMMGTILNGPIYYENAEEITSGDITQEQQKDKDDA</sequence>
<evidence type="ECO:0000259" key="2">
    <source>
        <dbReference type="Pfam" id="PF12158"/>
    </source>
</evidence>